<dbReference type="Pfam" id="PF00232">
    <property type="entry name" value="Glyco_hydro_1"/>
    <property type="match status" value="1"/>
</dbReference>
<dbReference type="GO" id="GO:0005975">
    <property type="term" value="P:carbohydrate metabolic process"/>
    <property type="evidence" value="ECO:0007669"/>
    <property type="project" value="InterPro"/>
</dbReference>
<dbReference type="Gene3D" id="3.20.20.80">
    <property type="entry name" value="Glycosidases"/>
    <property type="match status" value="1"/>
</dbReference>
<evidence type="ECO:0000313" key="4">
    <source>
        <dbReference type="EMBL" id="AIA88052.1"/>
    </source>
</evidence>
<dbReference type="PROSITE" id="PS00572">
    <property type="entry name" value="GLYCOSYL_HYDROL_F1_1"/>
    <property type="match status" value="1"/>
</dbReference>
<protein>
    <submittedName>
        <fullName evidence="4">Glyco_hydro_1</fullName>
    </submittedName>
</protein>
<proteinExistence type="inferred from homology"/>
<comment type="similarity">
    <text evidence="1">Belongs to the glycosyl hydrolase 1 family.</text>
</comment>
<evidence type="ECO:0000256" key="2">
    <source>
        <dbReference type="ARBA" id="ARBA00023295"/>
    </source>
</evidence>
<dbReference type="AlphaFoldDB" id="A0A060BZE8"/>
<keyword evidence="2" id="KW-0326">Glycosidase</keyword>
<dbReference type="InterPro" id="IPR017853">
    <property type="entry name" value="GH"/>
</dbReference>
<dbReference type="GO" id="GO:0004553">
    <property type="term" value="F:hydrolase activity, hydrolyzing O-glycosyl compounds"/>
    <property type="evidence" value="ECO:0007669"/>
    <property type="project" value="InterPro"/>
</dbReference>
<organism evidence="4">
    <name type="scientific">uncultured Lactobacillus sp</name>
    <dbReference type="NCBI Taxonomy" id="153152"/>
    <lineage>
        <taxon>Bacteria</taxon>
        <taxon>Bacillati</taxon>
        <taxon>Bacillota</taxon>
        <taxon>Bacilli</taxon>
        <taxon>Lactobacillales</taxon>
        <taxon>Lactobacillaceae</taxon>
        <taxon>Lactobacillus</taxon>
        <taxon>environmental samples</taxon>
    </lineage>
</organism>
<evidence type="ECO:0000256" key="3">
    <source>
        <dbReference type="PROSITE-ProRule" id="PRU10055"/>
    </source>
</evidence>
<reference evidence="4" key="1">
    <citation type="journal article" date="2013" name="Environ. Microbiol.">
        <title>Seasonally variable intestinal metagenomes of the red palm weevil (Rhynchophorus ferrugineus).</title>
        <authorList>
            <person name="Jia S."/>
            <person name="Zhang X."/>
            <person name="Zhang G."/>
            <person name="Yin A."/>
            <person name="Zhang S."/>
            <person name="Li F."/>
            <person name="Wang L."/>
            <person name="Zhao D."/>
            <person name="Yun Q."/>
            <person name="Tala"/>
            <person name="Wang J."/>
            <person name="Sun G."/>
            <person name="Baabdullah M."/>
            <person name="Yu X."/>
            <person name="Hu S."/>
            <person name="Al-Mssallem I.S."/>
            <person name="Yu J."/>
        </authorList>
    </citation>
    <scope>NUCLEOTIDE SEQUENCE</scope>
</reference>
<sequence length="54" mass="6127">MPIVITENGIGAYEKLEADGSVHDQYRIEFYEEHLRELSKAIKIDGVNVFGFSP</sequence>
<name>A0A060BZE8_9LACO</name>
<feature type="active site" description="Nucleophile" evidence="3">
    <location>
        <position position="7"/>
    </location>
</feature>
<evidence type="ECO:0000256" key="1">
    <source>
        <dbReference type="ARBA" id="ARBA00010838"/>
    </source>
</evidence>
<dbReference type="InterPro" id="IPR018120">
    <property type="entry name" value="Glyco_hydro_1_AS"/>
</dbReference>
<accession>A0A060BZE8</accession>
<dbReference type="EMBL" id="KF120773">
    <property type="protein sequence ID" value="AIA88052.1"/>
    <property type="molecule type" value="Genomic_DNA"/>
</dbReference>
<keyword evidence="2" id="KW-0378">Hydrolase</keyword>
<dbReference type="SUPFAM" id="SSF51445">
    <property type="entry name" value="(Trans)glycosidases"/>
    <property type="match status" value="1"/>
</dbReference>
<dbReference type="InterPro" id="IPR001360">
    <property type="entry name" value="Glyco_hydro_1"/>
</dbReference>